<evidence type="ECO:0000256" key="4">
    <source>
        <dbReference type="ARBA" id="ARBA00022679"/>
    </source>
</evidence>
<dbReference type="UniPathway" id="UPA00148"/>
<evidence type="ECO:0000256" key="2">
    <source>
        <dbReference type="ARBA" id="ARBA00022573"/>
    </source>
</evidence>
<dbReference type="InterPro" id="IPR002750">
    <property type="entry name" value="CobE/GbiG_C"/>
</dbReference>
<comment type="pathway">
    <text evidence="1">Cofactor biosynthesis; adenosylcobalamin biosynthesis.</text>
</comment>
<keyword evidence="3 9" id="KW-0489">Methyltransferase</keyword>
<evidence type="ECO:0000256" key="1">
    <source>
        <dbReference type="ARBA" id="ARBA00004953"/>
    </source>
</evidence>
<keyword evidence="5" id="KW-0949">S-adenosyl-L-methionine</keyword>
<dbReference type="Pfam" id="PF00590">
    <property type="entry name" value="TP_methylase"/>
    <property type="match status" value="1"/>
</dbReference>
<dbReference type="Gene3D" id="3.30.950.10">
    <property type="entry name" value="Methyltransferase, Cobalt-precorrin-4 Transmethylase, Domain 2"/>
    <property type="match status" value="1"/>
</dbReference>
<gene>
    <name evidence="9" type="ORF">QWE_22651</name>
</gene>
<name>K2P8B6_9HYPH</name>
<evidence type="ECO:0000313" key="9">
    <source>
        <dbReference type="EMBL" id="EKF57188.1"/>
    </source>
</evidence>
<dbReference type="Pfam" id="PF11760">
    <property type="entry name" value="CbiG_N"/>
    <property type="match status" value="1"/>
</dbReference>
<dbReference type="Gene3D" id="3.40.1010.10">
    <property type="entry name" value="Cobalt-precorrin-4 Transmethylase, Domain 1"/>
    <property type="match status" value="1"/>
</dbReference>
<evidence type="ECO:0000256" key="3">
    <source>
        <dbReference type="ARBA" id="ARBA00022603"/>
    </source>
</evidence>
<dbReference type="InterPro" id="IPR051810">
    <property type="entry name" value="Precorrin_MeTrfase"/>
</dbReference>
<dbReference type="GO" id="GO:0009236">
    <property type="term" value="P:cobalamin biosynthetic process"/>
    <property type="evidence" value="ECO:0007669"/>
    <property type="project" value="UniProtKB-UniPathway"/>
</dbReference>
<feature type="domain" description="CobE/GbiG C-terminal" evidence="7">
    <location>
        <begin position="273"/>
        <end position="393"/>
    </location>
</feature>
<evidence type="ECO:0000259" key="6">
    <source>
        <dbReference type="Pfam" id="PF00590"/>
    </source>
</evidence>
<dbReference type="GO" id="GO:0008168">
    <property type="term" value="F:methyltransferase activity"/>
    <property type="evidence" value="ECO:0007669"/>
    <property type="project" value="UniProtKB-KW"/>
</dbReference>
<dbReference type="InterPro" id="IPR038029">
    <property type="entry name" value="GbiG_N_sf"/>
</dbReference>
<dbReference type="InterPro" id="IPR006363">
    <property type="entry name" value="Cbl_synth_CobJ/CibH_dom"/>
</dbReference>
<dbReference type="InterPro" id="IPR035996">
    <property type="entry name" value="4pyrrol_Methylase_sf"/>
</dbReference>
<dbReference type="GO" id="GO:0032259">
    <property type="term" value="P:methylation"/>
    <property type="evidence" value="ECO:0007669"/>
    <property type="project" value="UniProtKB-KW"/>
</dbReference>
<dbReference type="InterPro" id="IPR014776">
    <property type="entry name" value="4pyrrole_Mease_sub2"/>
</dbReference>
<dbReference type="EMBL" id="ALJF01000023">
    <property type="protein sequence ID" value="EKF57188.1"/>
    <property type="molecule type" value="Genomic_DNA"/>
</dbReference>
<feature type="domain" description="Tetrapyrrole methylase" evidence="6">
    <location>
        <begin position="410"/>
        <end position="622"/>
    </location>
</feature>
<dbReference type="PANTHER" id="PTHR47036:SF1">
    <property type="entry name" value="COBALT-FACTOR III C(17)-METHYLTRANSFERASE-RELATED"/>
    <property type="match status" value="1"/>
</dbReference>
<comment type="caution">
    <text evidence="9">The sequence shown here is derived from an EMBL/GenBank/DDBJ whole genome shotgun (WGS) entry which is preliminary data.</text>
</comment>
<keyword evidence="10" id="KW-1185">Reference proteome</keyword>
<dbReference type="STRING" id="1156935.QWE_22651"/>
<dbReference type="eggNOG" id="COG2073">
    <property type="taxonomic scope" value="Bacteria"/>
</dbReference>
<dbReference type="Proteomes" id="UP000007123">
    <property type="component" value="Unassembled WGS sequence"/>
</dbReference>
<sequence>MSGLSTSAPSVATPAIVILSDAARQLGRQIALEVSGELHGAAARVTDPDVSFTSAKDHLQSLFSAGRPIIAVMASGALIRLLAPLLRDKHAEPPVLAVAEVGSSVVPLLGGHHGANDLARRIATALGAHAAITTAGDLKFGVALDQPPEAYVLGNHQQAKAVMAELVAGAGVRLVVDGIAVTPLWPAGHLPHKGGERNTADVAGETGVETSAHSPPLWGRCHEVTEGGAVPTIADWLIQSRLPFQQEARVTLSVTDQQKTAGELELVYHPKTLVLGMGCERHAKPEEAIALAEEALAKGGFAKESIAAVCSIDLKADETAIHAVAAHFGVPARFFNAVTLEAEAPRLKNPSEVVFAEVGCHGVAEGAALAAVGTSGELVVEKIKSKGATAAIARAADIIDPKTTGRARGTLFVVGIGPGSEGWRSPEVSRMVEASTDLVGYSLYLDLLGPLADGKTRHDFDLGKEEARVVHAMELAGEGKTVALVCSGDAGIYAMATLVFELFDKGGITDDASRIEVQVSPGISALQGAAARIGAPLGHDFCTISLSDLLTPWEHIQRRVKAAGEGDFVIAFYNPVSMKRRTQLAYARDELLKYRPATTPVILATNLGREGENVRTVPLGELNVDDVDMLTVVVVGSSESRTVTTGDGKTWVYTPRGYSGKADSGMKGNEA</sequence>
<dbReference type="SUPFAM" id="SSF53790">
    <property type="entry name" value="Tetrapyrrole methylase"/>
    <property type="match status" value="1"/>
</dbReference>
<keyword evidence="2" id="KW-0169">Cobalamin biosynthesis</keyword>
<dbReference type="Pfam" id="PF01890">
    <property type="entry name" value="CbiG_C"/>
    <property type="match status" value="1"/>
</dbReference>
<evidence type="ECO:0000313" key="10">
    <source>
        <dbReference type="Proteomes" id="UP000007123"/>
    </source>
</evidence>
<evidence type="ECO:0000256" key="5">
    <source>
        <dbReference type="ARBA" id="ARBA00022691"/>
    </source>
</evidence>
<dbReference type="SUPFAM" id="SSF159664">
    <property type="entry name" value="CobE/GbiG C-terminal domain-like"/>
    <property type="match status" value="1"/>
</dbReference>
<dbReference type="Gene3D" id="3.40.50.11220">
    <property type="match status" value="1"/>
</dbReference>
<dbReference type="CDD" id="cd11646">
    <property type="entry name" value="Precorrin_3B_C17_MT"/>
    <property type="match status" value="1"/>
</dbReference>
<reference evidence="9 10" key="1">
    <citation type="journal article" date="2012" name="J. Bacteriol.">
        <title>Draft Genome Sequence of Agrobacterium albertimagni Strain AOL15.</title>
        <authorList>
            <person name="Trimble W.L."/>
            <person name="Phung le T."/>
            <person name="Meyer F."/>
            <person name="Gilbert J.A."/>
            <person name="Silver S."/>
        </authorList>
    </citation>
    <scope>NUCLEOTIDE SEQUENCE [LARGE SCALE GENOMIC DNA]</scope>
    <source>
        <strain evidence="9 10">AOL15</strain>
    </source>
</reference>
<evidence type="ECO:0000259" key="7">
    <source>
        <dbReference type="Pfam" id="PF01890"/>
    </source>
</evidence>
<dbReference type="SUPFAM" id="SSF159672">
    <property type="entry name" value="CbiG N-terminal domain-like"/>
    <property type="match status" value="1"/>
</dbReference>
<dbReference type="PANTHER" id="PTHR47036">
    <property type="entry name" value="COBALT-FACTOR III C(17)-METHYLTRANSFERASE-RELATED"/>
    <property type="match status" value="1"/>
</dbReference>
<dbReference type="InterPro" id="IPR021744">
    <property type="entry name" value="CbiG_N"/>
</dbReference>
<dbReference type="PATRIC" id="fig|1156935.5.peg.4614"/>
<evidence type="ECO:0000259" key="8">
    <source>
        <dbReference type="Pfam" id="PF11760"/>
    </source>
</evidence>
<dbReference type="InterPro" id="IPR036518">
    <property type="entry name" value="CobE/GbiG_C_sf"/>
</dbReference>
<feature type="domain" description="Cobalamin synthesis G N-terminal" evidence="8">
    <location>
        <begin position="58"/>
        <end position="137"/>
    </location>
</feature>
<dbReference type="RefSeq" id="WP_006728515.1">
    <property type="nucleotide sequence ID" value="NZ_ALJF01000023.1"/>
</dbReference>
<dbReference type="NCBIfam" id="TIGR01466">
    <property type="entry name" value="cobJ_cbiH"/>
    <property type="match status" value="1"/>
</dbReference>
<dbReference type="InterPro" id="IPR000878">
    <property type="entry name" value="4pyrrol_Mease"/>
</dbReference>
<dbReference type="Gene3D" id="3.30.420.180">
    <property type="entry name" value="CobE/GbiG C-terminal domain"/>
    <property type="match status" value="1"/>
</dbReference>
<proteinExistence type="predicted"/>
<dbReference type="AlphaFoldDB" id="K2P8B6"/>
<accession>K2P8B6</accession>
<organism evidence="9 10">
    <name type="scientific">Agrobacterium albertimagni AOL15</name>
    <dbReference type="NCBI Taxonomy" id="1156935"/>
    <lineage>
        <taxon>Bacteria</taxon>
        <taxon>Pseudomonadati</taxon>
        <taxon>Pseudomonadota</taxon>
        <taxon>Alphaproteobacteria</taxon>
        <taxon>Hyphomicrobiales</taxon>
        <taxon>Rhizobiaceae</taxon>
        <taxon>Rhizobium/Agrobacterium group</taxon>
        <taxon>Agrobacterium</taxon>
    </lineage>
</organism>
<dbReference type="eggNOG" id="COG1010">
    <property type="taxonomic scope" value="Bacteria"/>
</dbReference>
<dbReference type="InterPro" id="IPR014777">
    <property type="entry name" value="4pyrrole_Mease_sub1"/>
</dbReference>
<protein>
    <submittedName>
        <fullName evidence="9">Precorrin-3B C17-methyltransferase</fullName>
    </submittedName>
</protein>
<keyword evidence="4 9" id="KW-0808">Transferase</keyword>